<evidence type="ECO:0000313" key="2">
    <source>
        <dbReference type="Proteomes" id="UP000240739"/>
    </source>
</evidence>
<protein>
    <recommendedName>
        <fullName evidence="3">MBL fold metallo-hydrolase</fullName>
    </recommendedName>
</protein>
<sequence>MQRAGHAVLAGGGVWLIDPPDGQEVEAAVVELGTPAGVLQLLDRHPRDCAAIAQRLGVPHLRVPLDGAALPFEVLPQWHLPFWNEDALWLPEHRVLVVAEALVGAPDFAAPGETVGVHPARRLLPPGALGRLEPETLLMGHGPPLHGAAARAAIDDALHGARRRLPLLLGAQAVRAVRGRFR</sequence>
<evidence type="ECO:0008006" key="3">
    <source>
        <dbReference type="Google" id="ProtNLM"/>
    </source>
</evidence>
<dbReference type="EMBL" id="PYYB01000006">
    <property type="protein sequence ID" value="PTL54207.1"/>
    <property type="molecule type" value="Genomic_DNA"/>
</dbReference>
<name>A0A2T4UBH5_9ACTN</name>
<dbReference type="AlphaFoldDB" id="A0A2T4UBH5"/>
<gene>
    <name evidence="1" type="ORF">C7Y72_22560</name>
</gene>
<dbReference type="InterPro" id="IPR036866">
    <property type="entry name" value="RibonucZ/Hydroxyglut_hydro"/>
</dbReference>
<dbReference type="Proteomes" id="UP000240739">
    <property type="component" value="Unassembled WGS sequence"/>
</dbReference>
<proteinExistence type="predicted"/>
<comment type="caution">
    <text evidence="1">The sequence shown here is derived from an EMBL/GenBank/DDBJ whole genome shotgun (WGS) entry which is preliminary data.</text>
</comment>
<accession>A0A2T4UBH5</accession>
<organism evidence="1 2">
    <name type="scientific">Paraconexibacter algicola</name>
    <dbReference type="NCBI Taxonomy" id="2133960"/>
    <lineage>
        <taxon>Bacteria</taxon>
        <taxon>Bacillati</taxon>
        <taxon>Actinomycetota</taxon>
        <taxon>Thermoleophilia</taxon>
        <taxon>Solirubrobacterales</taxon>
        <taxon>Paraconexibacteraceae</taxon>
        <taxon>Paraconexibacter</taxon>
    </lineage>
</organism>
<evidence type="ECO:0000313" key="1">
    <source>
        <dbReference type="EMBL" id="PTL54207.1"/>
    </source>
</evidence>
<dbReference type="SUPFAM" id="SSF56281">
    <property type="entry name" value="Metallo-hydrolase/oxidoreductase"/>
    <property type="match status" value="1"/>
</dbReference>
<keyword evidence="2" id="KW-1185">Reference proteome</keyword>
<dbReference type="OrthoDB" id="5243607at2"/>
<reference evidence="1 2" key="1">
    <citation type="submission" date="2018-03" db="EMBL/GenBank/DDBJ databases">
        <title>Aquarubrobacter algicola gen. nov., sp. nov., a novel actinobacterium isolated from shallow eutrophic lake during the end of cyanobacterial harmful algal blooms.</title>
        <authorList>
            <person name="Chun S.J."/>
        </authorList>
    </citation>
    <scope>NUCLEOTIDE SEQUENCE [LARGE SCALE GENOMIC DNA]</scope>
    <source>
        <strain evidence="1 2">Seoho-28</strain>
    </source>
</reference>